<evidence type="ECO:0000313" key="1">
    <source>
        <dbReference type="EMBL" id="QLG46030.1"/>
    </source>
</evidence>
<sequence length="80" mass="9416">MGLYEYKLLDDTEQWNLLWDKGTFLIHCIEVDKKYSLYALYNFFVEVELDNETSRIIAKKHFKTGGTLDKYSGNVDISNL</sequence>
<organism evidence="1 2">
    <name type="scientific">Costertonia aggregata</name>
    <dbReference type="NCBI Taxonomy" id="343403"/>
    <lineage>
        <taxon>Bacteria</taxon>
        <taxon>Pseudomonadati</taxon>
        <taxon>Bacteroidota</taxon>
        <taxon>Flavobacteriia</taxon>
        <taxon>Flavobacteriales</taxon>
        <taxon>Flavobacteriaceae</taxon>
        <taxon>Costertonia</taxon>
    </lineage>
</organism>
<dbReference type="AlphaFoldDB" id="A0A7H9ARG9"/>
<name>A0A7H9ARG9_9FLAO</name>
<reference evidence="1 2" key="1">
    <citation type="journal article" date="2006" name="Int. J. Syst. Evol. Microbiol.">
        <title>Costertonia aggregata gen. nov., sp. nov., a mesophilic marine bacterium of the family Flavobacteriaceae, isolated from a mature biofilm.</title>
        <authorList>
            <person name="Kwon K.K."/>
            <person name="Lee Y.K."/>
            <person name="Lee H.K."/>
        </authorList>
    </citation>
    <scope>NUCLEOTIDE SEQUENCE [LARGE SCALE GENOMIC DNA]</scope>
    <source>
        <strain evidence="1 2">KCCM 42265</strain>
    </source>
</reference>
<dbReference type="Proteomes" id="UP000509302">
    <property type="component" value="Chromosome"/>
</dbReference>
<keyword evidence="2" id="KW-1185">Reference proteome</keyword>
<evidence type="ECO:0000313" key="2">
    <source>
        <dbReference type="Proteomes" id="UP000509302"/>
    </source>
</evidence>
<dbReference type="EMBL" id="CP058595">
    <property type="protein sequence ID" value="QLG46030.1"/>
    <property type="molecule type" value="Genomic_DNA"/>
</dbReference>
<dbReference type="RefSeq" id="WP_179242316.1">
    <property type="nucleotide sequence ID" value="NZ_CP058595.1"/>
</dbReference>
<protein>
    <submittedName>
        <fullName evidence="1">Uncharacterized protein</fullName>
    </submittedName>
</protein>
<proteinExistence type="predicted"/>
<accession>A0A7H9ARG9</accession>
<gene>
    <name evidence="1" type="ORF">HYG79_11975</name>
</gene>
<dbReference type="KEGG" id="cagg:HYG79_11975"/>